<dbReference type="Proteomes" id="UP000821845">
    <property type="component" value="Chromosome 9"/>
</dbReference>
<gene>
    <name evidence="1" type="ORF">HPB50_013398</name>
</gene>
<protein>
    <submittedName>
        <fullName evidence="1">Uncharacterized protein</fullName>
    </submittedName>
</protein>
<organism evidence="1 2">
    <name type="scientific">Hyalomma asiaticum</name>
    <name type="common">Tick</name>
    <dbReference type="NCBI Taxonomy" id="266040"/>
    <lineage>
        <taxon>Eukaryota</taxon>
        <taxon>Metazoa</taxon>
        <taxon>Ecdysozoa</taxon>
        <taxon>Arthropoda</taxon>
        <taxon>Chelicerata</taxon>
        <taxon>Arachnida</taxon>
        <taxon>Acari</taxon>
        <taxon>Parasitiformes</taxon>
        <taxon>Ixodida</taxon>
        <taxon>Ixodoidea</taxon>
        <taxon>Ixodidae</taxon>
        <taxon>Hyalomminae</taxon>
        <taxon>Hyalomma</taxon>
    </lineage>
</organism>
<sequence length="173" mass="18616">MAALQQPAAASPPAPTSQETGISYAQAAKKPRGARKPPGHPGYQRACPKHHHGQELADMRLLLRALRYSRISRSEDEFYYPGAVEVEKGPRGLHNFVTSGWVREPWVKKVAAYTVIVVTHPVGRPPTTANATVSVVVAVTAPAASAVGHGYPTKTTQKARLHANTARFSSTFS</sequence>
<name>A0ACB7RJ01_HYAAI</name>
<comment type="caution">
    <text evidence="1">The sequence shown here is derived from an EMBL/GenBank/DDBJ whole genome shotgun (WGS) entry which is preliminary data.</text>
</comment>
<dbReference type="EMBL" id="CM023489">
    <property type="protein sequence ID" value="KAH6922358.1"/>
    <property type="molecule type" value="Genomic_DNA"/>
</dbReference>
<proteinExistence type="predicted"/>
<accession>A0ACB7RJ01</accession>
<evidence type="ECO:0000313" key="2">
    <source>
        <dbReference type="Proteomes" id="UP000821845"/>
    </source>
</evidence>
<evidence type="ECO:0000313" key="1">
    <source>
        <dbReference type="EMBL" id="KAH6922358.1"/>
    </source>
</evidence>
<reference evidence="1" key="1">
    <citation type="submission" date="2020-05" db="EMBL/GenBank/DDBJ databases">
        <title>Large-scale comparative analyses of tick genomes elucidate their genetic diversity and vector capacities.</title>
        <authorList>
            <person name="Jia N."/>
            <person name="Wang J."/>
            <person name="Shi W."/>
            <person name="Du L."/>
            <person name="Sun Y."/>
            <person name="Zhan W."/>
            <person name="Jiang J."/>
            <person name="Wang Q."/>
            <person name="Zhang B."/>
            <person name="Ji P."/>
            <person name="Sakyi L.B."/>
            <person name="Cui X."/>
            <person name="Yuan T."/>
            <person name="Jiang B."/>
            <person name="Yang W."/>
            <person name="Lam T.T.-Y."/>
            <person name="Chang Q."/>
            <person name="Ding S."/>
            <person name="Wang X."/>
            <person name="Zhu J."/>
            <person name="Ruan X."/>
            <person name="Zhao L."/>
            <person name="Wei J."/>
            <person name="Que T."/>
            <person name="Du C."/>
            <person name="Cheng J."/>
            <person name="Dai P."/>
            <person name="Han X."/>
            <person name="Huang E."/>
            <person name="Gao Y."/>
            <person name="Liu J."/>
            <person name="Shao H."/>
            <person name="Ye R."/>
            <person name="Li L."/>
            <person name="Wei W."/>
            <person name="Wang X."/>
            <person name="Wang C."/>
            <person name="Yang T."/>
            <person name="Huo Q."/>
            <person name="Li W."/>
            <person name="Guo W."/>
            <person name="Chen H."/>
            <person name="Zhou L."/>
            <person name="Ni X."/>
            <person name="Tian J."/>
            <person name="Zhou Y."/>
            <person name="Sheng Y."/>
            <person name="Liu T."/>
            <person name="Pan Y."/>
            <person name="Xia L."/>
            <person name="Li J."/>
            <person name="Zhao F."/>
            <person name="Cao W."/>
        </authorList>
    </citation>
    <scope>NUCLEOTIDE SEQUENCE</scope>
    <source>
        <strain evidence="1">Hyas-2018</strain>
    </source>
</reference>
<keyword evidence="2" id="KW-1185">Reference proteome</keyword>